<evidence type="ECO:0000313" key="2">
    <source>
        <dbReference type="EMBL" id="RHW26066.1"/>
    </source>
</evidence>
<gene>
    <name evidence="2" type="ORF">D0Z08_15555</name>
</gene>
<dbReference type="InterPro" id="IPR002767">
    <property type="entry name" value="Thiamine_BP"/>
</dbReference>
<comment type="caution">
    <text evidence="2">The sequence shown here is derived from an EMBL/GenBank/DDBJ whole genome shotgun (WGS) entry which is preliminary data.</text>
</comment>
<accession>A0A417Y0E3</accession>
<dbReference type="InterPro" id="IPR029756">
    <property type="entry name" value="MTH1187/YkoF-like"/>
</dbReference>
<evidence type="ECO:0000313" key="3">
    <source>
        <dbReference type="Proteomes" id="UP000283644"/>
    </source>
</evidence>
<dbReference type="RefSeq" id="WP_118926172.1">
    <property type="nucleotide sequence ID" value="NZ_QXGH01000019.1"/>
</dbReference>
<proteinExistence type="predicted"/>
<keyword evidence="3" id="KW-1185">Reference proteome</keyword>
<protein>
    <recommendedName>
        <fullName evidence="1">Thiamine-binding protein domain-containing protein</fullName>
    </recommendedName>
</protein>
<dbReference type="EMBL" id="QXGH01000019">
    <property type="protein sequence ID" value="RHW26066.1"/>
    <property type="molecule type" value="Genomic_DNA"/>
</dbReference>
<dbReference type="Pfam" id="PF01910">
    <property type="entry name" value="Thiamine_BP"/>
    <property type="match status" value="1"/>
</dbReference>
<reference evidence="2 3" key="1">
    <citation type="submission" date="2018-09" db="EMBL/GenBank/DDBJ databases">
        <title>Genome sequencing of Nocardioides immobilis CCTCC AB 2017083 for comparison to Nocardioides silvaticus.</title>
        <authorList>
            <person name="Li C."/>
            <person name="Wang G."/>
        </authorList>
    </citation>
    <scope>NUCLEOTIDE SEQUENCE [LARGE SCALE GENOMIC DNA]</scope>
    <source>
        <strain evidence="2 3">CCTCC AB 2017083</strain>
    </source>
</reference>
<feature type="domain" description="Thiamine-binding protein" evidence="1">
    <location>
        <begin position="6"/>
        <end position="75"/>
    </location>
</feature>
<name>A0A417Y0E3_9ACTN</name>
<dbReference type="Gene3D" id="3.30.70.930">
    <property type="match status" value="1"/>
</dbReference>
<dbReference type="SUPFAM" id="SSF89957">
    <property type="entry name" value="MTH1187/YkoF-like"/>
    <property type="match status" value="1"/>
</dbReference>
<dbReference type="AlphaFoldDB" id="A0A417Y0E3"/>
<dbReference type="OrthoDB" id="5190319at2"/>
<dbReference type="Proteomes" id="UP000283644">
    <property type="component" value="Unassembled WGS sequence"/>
</dbReference>
<organism evidence="2 3">
    <name type="scientific">Nocardioides immobilis</name>
    <dbReference type="NCBI Taxonomy" id="2049295"/>
    <lineage>
        <taxon>Bacteria</taxon>
        <taxon>Bacillati</taxon>
        <taxon>Actinomycetota</taxon>
        <taxon>Actinomycetes</taxon>
        <taxon>Propionibacteriales</taxon>
        <taxon>Nocardioidaceae</taxon>
        <taxon>Nocardioides</taxon>
    </lineage>
</organism>
<sequence>MRLRAEFTTEPFHGEGEPPAHVTAALDAVRTAGLDVEFGPLGTAVSGDEDTMYGALASVFRAAMDNGATRITLQVERADG</sequence>
<evidence type="ECO:0000259" key="1">
    <source>
        <dbReference type="Pfam" id="PF01910"/>
    </source>
</evidence>